<evidence type="ECO:0000313" key="3">
    <source>
        <dbReference type="Proteomes" id="UP000184240"/>
    </source>
</evidence>
<evidence type="ECO:0000313" key="4">
    <source>
        <dbReference type="Proteomes" id="UP000290037"/>
    </source>
</evidence>
<dbReference type="Proteomes" id="UP000290037">
    <property type="component" value="Unassembled WGS sequence"/>
</dbReference>
<proteinExistence type="predicted"/>
<reference evidence="3" key="2">
    <citation type="submission" date="2016-11" db="EMBL/GenBank/DDBJ databases">
        <authorList>
            <person name="Varghese N."/>
            <person name="Submissions S."/>
        </authorList>
    </citation>
    <scope>NUCLEOTIDE SEQUENCE [LARGE SCALE GENOMIC DNA]</scope>
    <source>
        <strain evidence="3">DSM 19859</strain>
    </source>
</reference>
<name>A0A1M5Z1H0_9FLAO</name>
<dbReference type="AlphaFoldDB" id="A0A1M5Z1H0"/>
<organism evidence="2 3">
    <name type="scientific">Leeuwenhoekiella palythoae</name>
    <dbReference type="NCBI Taxonomy" id="573501"/>
    <lineage>
        <taxon>Bacteria</taxon>
        <taxon>Pseudomonadati</taxon>
        <taxon>Bacteroidota</taxon>
        <taxon>Flavobacteriia</taxon>
        <taxon>Flavobacteriales</taxon>
        <taxon>Flavobacteriaceae</taxon>
        <taxon>Leeuwenhoekiella</taxon>
    </lineage>
</organism>
<protein>
    <submittedName>
        <fullName evidence="2">Uncharacterized protein</fullName>
    </submittedName>
</protein>
<accession>A0A1M5Z1H0</accession>
<sequence>MHNDPELTHKEIPDVLAQEIKVALSYYPELAETPIAFRFKKDIKKSTMQAQPAFSSLLNPRAKRKYFVFISKKIQIETESFKITDIPSDVLIGWIGHELGHIMDYKNRSSLGLIWFGLKYLYFPKFIREAERAADTFAVSHGMGKYILVTKDFILNHAHISAKYKARIKRLYLSPEEIMLLINENKNLEEELEV</sequence>
<evidence type="ECO:0000313" key="2">
    <source>
        <dbReference type="EMBL" id="SHI18089.1"/>
    </source>
</evidence>
<dbReference type="EMBL" id="FQXT01000004">
    <property type="protein sequence ID" value="SHI18089.1"/>
    <property type="molecule type" value="Genomic_DNA"/>
</dbReference>
<dbReference type="EMBL" id="QOVN01000003">
    <property type="protein sequence ID" value="RXG29788.1"/>
    <property type="molecule type" value="Genomic_DNA"/>
</dbReference>
<reference evidence="2" key="1">
    <citation type="submission" date="2016-11" db="EMBL/GenBank/DDBJ databases">
        <authorList>
            <person name="Jaros S."/>
            <person name="Januszkiewicz K."/>
            <person name="Wedrychowicz H."/>
        </authorList>
    </citation>
    <scope>NUCLEOTIDE SEQUENCE [LARGE SCALE GENOMIC DNA]</scope>
    <source>
        <strain evidence="2">DSM 19859</strain>
    </source>
</reference>
<evidence type="ECO:0000313" key="1">
    <source>
        <dbReference type="EMBL" id="RXG29788.1"/>
    </source>
</evidence>
<keyword evidence="4" id="KW-1185">Reference proteome</keyword>
<dbReference type="OrthoDB" id="1098088at2"/>
<reference evidence="1 4" key="3">
    <citation type="submission" date="2018-07" db="EMBL/GenBank/DDBJ databases">
        <title>Leeuwenhoekiella genomics.</title>
        <authorList>
            <person name="Tahon G."/>
            <person name="Willems A."/>
        </authorList>
    </citation>
    <scope>NUCLEOTIDE SEQUENCE [LARGE SCALE GENOMIC DNA]</scope>
    <source>
        <strain evidence="1 4">LMG 24856</strain>
    </source>
</reference>
<dbReference type="STRING" id="573501.SAMN04487999_2613"/>
<dbReference type="RefSeq" id="WP_072983693.1">
    <property type="nucleotide sequence ID" value="NZ_FQXT01000004.1"/>
</dbReference>
<gene>
    <name evidence="1" type="ORF">DSM01_1890</name>
    <name evidence="2" type="ORF">SAMN04487999_2613</name>
</gene>
<dbReference type="Proteomes" id="UP000184240">
    <property type="component" value="Unassembled WGS sequence"/>
</dbReference>